<keyword evidence="1" id="KW-0472">Membrane</keyword>
<evidence type="ECO:0000313" key="3">
    <source>
        <dbReference type="Proteomes" id="UP000051291"/>
    </source>
</evidence>
<feature type="transmembrane region" description="Helical" evidence="1">
    <location>
        <begin position="75"/>
        <end position="98"/>
    </location>
</feature>
<dbReference type="PATRIC" id="fig|1423820.4.peg.802"/>
<keyword evidence="1" id="KW-0812">Transmembrane</keyword>
<evidence type="ECO:0000256" key="1">
    <source>
        <dbReference type="SAM" id="Phobius"/>
    </source>
</evidence>
<protein>
    <submittedName>
        <fullName evidence="2">Uncharacterized protein</fullName>
    </submittedName>
</protein>
<keyword evidence="3" id="KW-1185">Reference proteome</keyword>
<comment type="caution">
    <text evidence="2">The sequence shown here is derived from an EMBL/GenBank/DDBJ whole genome shotgun (WGS) entry which is preliminary data.</text>
</comment>
<sequence>MLSLKDYVENRNKVIKDYNKGKHNNSTYYKGYMFNSSTQKLIINKWYKQREYNYEDIQSYSCTKDYDGIKGIGCLGWLIIIALCFVGIGFFILLWAILKRKKQMLGHLAIYVTMKDGTTETIKLIDKPTDVRKAQKQINMYNKMSSLLGSIIK</sequence>
<name>A0A0R1ZDJ2_9LACO</name>
<gene>
    <name evidence="2" type="ORF">FC64_GL000785</name>
</gene>
<dbReference type="RefSeq" id="WP_057906714.1">
    <property type="nucleotide sequence ID" value="NZ_AYYZ01000025.1"/>
</dbReference>
<reference evidence="2 3" key="1">
    <citation type="journal article" date="2015" name="Genome Announc.">
        <title>Expanding the biotechnology potential of lactobacilli through comparative genomics of 213 strains and associated genera.</title>
        <authorList>
            <person name="Sun Z."/>
            <person name="Harris H.M."/>
            <person name="McCann A."/>
            <person name="Guo C."/>
            <person name="Argimon S."/>
            <person name="Zhang W."/>
            <person name="Yang X."/>
            <person name="Jeffery I.B."/>
            <person name="Cooney J.C."/>
            <person name="Kagawa T.F."/>
            <person name="Liu W."/>
            <person name="Song Y."/>
            <person name="Salvetti E."/>
            <person name="Wrobel A."/>
            <person name="Rasinkangas P."/>
            <person name="Parkhill J."/>
            <person name="Rea M.C."/>
            <person name="O'Sullivan O."/>
            <person name="Ritari J."/>
            <person name="Douillard F.P."/>
            <person name="Paul Ross R."/>
            <person name="Yang R."/>
            <person name="Briner A.E."/>
            <person name="Felis G.E."/>
            <person name="de Vos W.M."/>
            <person name="Barrangou R."/>
            <person name="Klaenhammer T.R."/>
            <person name="Caufield P.W."/>
            <person name="Cui Y."/>
            <person name="Zhang H."/>
            <person name="O'Toole P.W."/>
        </authorList>
    </citation>
    <scope>NUCLEOTIDE SEQUENCE [LARGE SCALE GENOMIC DNA]</scope>
    <source>
        <strain evidence="2 3">DSM 20653</strain>
    </source>
</reference>
<organism evidence="2 3">
    <name type="scientific">Ligilactobacillus araffinosus DSM 20653</name>
    <dbReference type="NCBI Taxonomy" id="1423820"/>
    <lineage>
        <taxon>Bacteria</taxon>
        <taxon>Bacillati</taxon>
        <taxon>Bacillota</taxon>
        <taxon>Bacilli</taxon>
        <taxon>Lactobacillales</taxon>
        <taxon>Lactobacillaceae</taxon>
        <taxon>Ligilactobacillus</taxon>
    </lineage>
</organism>
<keyword evidence="1" id="KW-1133">Transmembrane helix</keyword>
<dbReference type="Proteomes" id="UP000051291">
    <property type="component" value="Unassembled WGS sequence"/>
</dbReference>
<dbReference type="EMBL" id="AYYZ01000025">
    <property type="protein sequence ID" value="KRM52357.1"/>
    <property type="molecule type" value="Genomic_DNA"/>
</dbReference>
<evidence type="ECO:0000313" key="2">
    <source>
        <dbReference type="EMBL" id="KRM52357.1"/>
    </source>
</evidence>
<proteinExistence type="predicted"/>
<dbReference type="AlphaFoldDB" id="A0A0R1ZDJ2"/>
<accession>A0A0R1ZDJ2</accession>